<evidence type="ECO:0000256" key="1">
    <source>
        <dbReference type="ARBA" id="ARBA00004567"/>
    </source>
</evidence>
<comment type="caution">
    <text evidence="11">The sequence shown here is derived from an EMBL/GenBank/DDBJ whole genome shotgun (WGS) entry which is preliminary data.</text>
</comment>
<keyword evidence="7 8" id="KW-0539">Nucleus</keyword>
<dbReference type="SUPFAM" id="SSF54928">
    <property type="entry name" value="RNA-binding domain, RBD"/>
    <property type="match status" value="1"/>
</dbReference>
<feature type="domain" description="RRM Nup35-type" evidence="9">
    <location>
        <begin position="233"/>
        <end position="345"/>
    </location>
</feature>
<dbReference type="GO" id="GO:0006607">
    <property type="term" value="P:NLS-bearing protein import into nucleus"/>
    <property type="evidence" value="ECO:0007669"/>
    <property type="project" value="TreeGrafter"/>
</dbReference>
<evidence type="ECO:0000256" key="7">
    <source>
        <dbReference type="ARBA" id="ARBA00023242"/>
    </source>
</evidence>
<dbReference type="VEuPathDB" id="FungiDB:GVI51_L06941"/>
<dbReference type="InterPro" id="IPR035979">
    <property type="entry name" value="RBD_domain_sf"/>
</dbReference>
<dbReference type="GO" id="GO:0031990">
    <property type="term" value="P:mRNA export from nucleus in response to heat stress"/>
    <property type="evidence" value="ECO:0007669"/>
    <property type="project" value="EnsemblFungi"/>
</dbReference>
<dbReference type="EMBL" id="LLZZ01000153">
    <property type="protein sequence ID" value="KTA98460.1"/>
    <property type="molecule type" value="Genomic_DNA"/>
</dbReference>
<protein>
    <submittedName>
        <fullName evidence="11">Nucleoporin ASM4</fullName>
    </submittedName>
</protein>
<dbReference type="VEuPathDB" id="FungiDB:CAGL0L07062g"/>
<evidence type="ECO:0000256" key="4">
    <source>
        <dbReference type="ARBA" id="ARBA00022927"/>
    </source>
</evidence>
<dbReference type="InterPro" id="IPR007846">
    <property type="entry name" value="RRM_NUP35_dom"/>
</dbReference>
<sequence>MTASVKQDRFSNVNLLYSIQDKYQTNQDQSFHSNQSNLSTTGNYNALKSLSMLPPPSMGMATNSDVGTKNDMGSVSWYNNPKKKSNLHNNLSKRSLLLRSTGNENISETSSGIHLKNNGFNLADFSKKDSSDLLQKKDNLGATDIYNSTTDYPPTTSLHDWQREDEFGIVQPASNTSNYGEPNSKSYHNNSYGGLIKTPNVFDKSGQSSGYKLSSTIGKNNTDVNKNDNNSAIYSESAVIVFGYPEYLSNQVITHFSHFGNILEDFEILRSSTGINNNTFRLHANLNALQEGSMSTKLPIFTGEGWVKITYDSPTSALRALKENGTVFTGHLIGCIPYSKTAVEQLASISVDKSDDIGSIDLGQINKSVNEDSRNKGSNGKVYPSLGSVDHIEPINGRQKEANMKSFGTPIINNNQQYLDHSIMAHPRHKLDIQDGKSLFVHNSSHHKTQFLDNIEKKIKEKEANKNESGSWSGRLTNWVFGWDNI</sequence>
<keyword evidence="5" id="KW-0811">Translocation</keyword>
<dbReference type="InterPro" id="IPR012677">
    <property type="entry name" value="Nucleotide-bd_a/b_plait_sf"/>
</dbReference>
<dbReference type="GO" id="GO:0006999">
    <property type="term" value="P:nuclear pore organization"/>
    <property type="evidence" value="ECO:0007669"/>
    <property type="project" value="EnsemblFungi"/>
</dbReference>
<evidence type="ECO:0000259" key="9">
    <source>
        <dbReference type="PROSITE" id="PS51472"/>
    </source>
</evidence>
<evidence type="ECO:0000256" key="5">
    <source>
        <dbReference type="ARBA" id="ARBA00023010"/>
    </source>
</evidence>
<dbReference type="EMBL" id="LLZZ01000167">
    <property type="protein sequence ID" value="KTA96787.1"/>
    <property type="molecule type" value="Genomic_DNA"/>
</dbReference>
<name>A0A0W0EGQ1_CANGB</name>
<keyword evidence="4" id="KW-0653">Protein transport</keyword>
<evidence type="ECO:0000313" key="10">
    <source>
        <dbReference type="EMBL" id="KTA96787.1"/>
    </source>
</evidence>
<dbReference type="GO" id="GO:0044613">
    <property type="term" value="C:nuclear pore central transport channel"/>
    <property type="evidence" value="ECO:0007669"/>
    <property type="project" value="EnsemblFungi"/>
</dbReference>
<proteinExistence type="predicted"/>
<evidence type="ECO:0000313" key="11">
    <source>
        <dbReference type="EMBL" id="KTA98460.1"/>
    </source>
</evidence>
<evidence type="ECO:0000256" key="2">
    <source>
        <dbReference type="ARBA" id="ARBA00022448"/>
    </source>
</evidence>
<accession>A0A0W0EGQ1</accession>
<dbReference type="GO" id="GO:0017056">
    <property type="term" value="F:structural constituent of nuclear pore"/>
    <property type="evidence" value="ECO:0007669"/>
    <property type="project" value="EnsemblFungi"/>
</dbReference>
<reference evidence="11 12" key="1">
    <citation type="submission" date="2015-10" db="EMBL/GenBank/DDBJ databases">
        <title>Draft genomes sequences of Candida glabrata isolates 1A, 1B, 2A, 2B, 3A and 3B.</title>
        <authorList>
            <person name="Haavelsrud O.E."/>
            <person name="Gaustad P."/>
        </authorList>
    </citation>
    <scope>NUCLEOTIDE SEQUENCE [LARGE SCALE GENOMIC DNA]</scope>
    <source>
        <strain evidence="11">910700640</strain>
    </source>
</reference>
<dbReference type="Pfam" id="PF05172">
    <property type="entry name" value="RRM_Nup35"/>
    <property type="match status" value="1"/>
</dbReference>
<dbReference type="Proteomes" id="UP000054886">
    <property type="component" value="Unassembled WGS sequence"/>
</dbReference>
<dbReference type="GO" id="GO:0005543">
    <property type="term" value="F:phospholipid binding"/>
    <property type="evidence" value="ECO:0007669"/>
    <property type="project" value="EnsemblFungi"/>
</dbReference>
<dbReference type="VEuPathDB" id="FungiDB:B1J91_L07062g"/>
<gene>
    <name evidence="11" type="ORF">AO440_005124</name>
    <name evidence="10" type="ORF">AO440_005411</name>
</gene>
<keyword evidence="3 8" id="KW-0509">mRNA transport</keyword>
<comment type="subcellular location">
    <subcellularLocation>
        <location evidence="1">Nucleus</location>
        <location evidence="1">Nuclear pore complex</location>
    </subcellularLocation>
</comment>
<organism evidence="11 12">
    <name type="scientific">Candida glabrata</name>
    <name type="common">Yeast</name>
    <name type="synonym">Torulopsis glabrata</name>
    <dbReference type="NCBI Taxonomy" id="5478"/>
    <lineage>
        <taxon>Eukaryota</taxon>
        <taxon>Fungi</taxon>
        <taxon>Dikarya</taxon>
        <taxon>Ascomycota</taxon>
        <taxon>Saccharomycotina</taxon>
        <taxon>Saccharomycetes</taxon>
        <taxon>Saccharomycetales</taxon>
        <taxon>Saccharomycetaceae</taxon>
        <taxon>Nakaseomyces</taxon>
    </lineage>
</organism>
<dbReference type="PANTHER" id="PTHR21527:SF6">
    <property type="entry name" value="NUCLEOPORIN NUP35"/>
    <property type="match status" value="1"/>
</dbReference>
<evidence type="ECO:0000256" key="8">
    <source>
        <dbReference type="PROSITE-ProRule" id="PRU00804"/>
    </source>
</evidence>
<evidence type="ECO:0000256" key="6">
    <source>
        <dbReference type="ARBA" id="ARBA00023132"/>
    </source>
</evidence>
<keyword evidence="2 8" id="KW-0813">Transport</keyword>
<dbReference type="CDD" id="cd12721">
    <property type="entry name" value="RRM_Nup53p_fungi"/>
    <property type="match status" value="1"/>
</dbReference>
<dbReference type="PANTHER" id="PTHR21527">
    <property type="entry name" value="NUCLEOPORIN NUP35"/>
    <property type="match status" value="1"/>
</dbReference>
<dbReference type="GO" id="GO:0044615">
    <property type="term" value="C:nuclear pore nuclear basket"/>
    <property type="evidence" value="ECO:0007669"/>
    <property type="project" value="TreeGrafter"/>
</dbReference>
<dbReference type="AlphaFoldDB" id="A0A0W0EGQ1"/>
<dbReference type="VEuPathDB" id="FungiDB:GWK60_L08151"/>
<dbReference type="GO" id="GO:0003697">
    <property type="term" value="F:single-stranded DNA binding"/>
    <property type="evidence" value="ECO:0007669"/>
    <property type="project" value="EnsemblFungi"/>
</dbReference>
<evidence type="ECO:0000313" key="12">
    <source>
        <dbReference type="Proteomes" id="UP000054886"/>
    </source>
</evidence>
<dbReference type="PROSITE" id="PS51472">
    <property type="entry name" value="RRM_NUP35"/>
    <property type="match status" value="1"/>
</dbReference>
<evidence type="ECO:0000256" key="3">
    <source>
        <dbReference type="ARBA" id="ARBA00022816"/>
    </source>
</evidence>
<dbReference type="Gene3D" id="3.30.70.330">
    <property type="match status" value="1"/>
</dbReference>
<keyword evidence="6 8" id="KW-0906">Nuclear pore complex</keyword>